<dbReference type="Gene3D" id="3.30.565.10">
    <property type="entry name" value="Histidine kinase-like ATPase, C-terminal domain"/>
    <property type="match status" value="1"/>
</dbReference>
<dbReference type="SUPFAM" id="SSF55874">
    <property type="entry name" value="ATPase domain of HSP90 chaperone/DNA topoisomerase II/histidine kinase"/>
    <property type="match status" value="1"/>
</dbReference>
<dbReference type="InterPro" id="IPR005467">
    <property type="entry name" value="His_kinase_dom"/>
</dbReference>
<evidence type="ECO:0000256" key="5">
    <source>
        <dbReference type="ARBA" id="ARBA00022679"/>
    </source>
</evidence>
<dbReference type="InterPro" id="IPR001789">
    <property type="entry name" value="Sig_transdc_resp-reg_receiver"/>
</dbReference>
<dbReference type="RefSeq" id="WP_189407769.1">
    <property type="nucleotide sequence ID" value="NZ_BMXP01000009.1"/>
</dbReference>
<dbReference type="EMBL" id="BMXP01000009">
    <property type="protein sequence ID" value="GGW93075.1"/>
    <property type="molecule type" value="Genomic_DNA"/>
</dbReference>
<keyword evidence="14" id="KW-0175">Coiled coil</keyword>
<keyword evidence="10 15" id="KW-1133">Transmembrane helix</keyword>
<evidence type="ECO:0000256" key="12">
    <source>
        <dbReference type="ARBA" id="ARBA00023136"/>
    </source>
</evidence>
<evidence type="ECO:0000256" key="8">
    <source>
        <dbReference type="ARBA" id="ARBA00022777"/>
    </source>
</evidence>
<evidence type="ECO:0000256" key="15">
    <source>
        <dbReference type="SAM" id="Phobius"/>
    </source>
</evidence>
<name>A0A918JQ79_9ALTE</name>
<keyword evidence="8" id="KW-0418">Kinase</keyword>
<dbReference type="Gene3D" id="3.40.50.2300">
    <property type="match status" value="1"/>
</dbReference>
<dbReference type="Pfam" id="PF00512">
    <property type="entry name" value="HisKA"/>
    <property type="match status" value="1"/>
</dbReference>
<keyword evidence="12 15" id="KW-0472">Membrane</keyword>
<feature type="transmembrane region" description="Helical" evidence="15">
    <location>
        <begin position="289"/>
        <end position="310"/>
    </location>
</feature>
<dbReference type="FunFam" id="3.30.565.10:FF:000010">
    <property type="entry name" value="Sensor histidine kinase RcsC"/>
    <property type="match status" value="1"/>
</dbReference>
<evidence type="ECO:0000256" key="1">
    <source>
        <dbReference type="ARBA" id="ARBA00000085"/>
    </source>
</evidence>
<dbReference type="SMART" id="SM00448">
    <property type="entry name" value="REC"/>
    <property type="match status" value="1"/>
</dbReference>
<feature type="domain" description="HAMP" evidence="18">
    <location>
        <begin position="307"/>
        <end position="360"/>
    </location>
</feature>
<dbReference type="InterPro" id="IPR003661">
    <property type="entry name" value="HisK_dim/P_dom"/>
</dbReference>
<dbReference type="PROSITE" id="PS50885">
    <property type="entry name" value="HAMP"/>
    <property type="match status" value="1"/>
</dbReference>
<dbReference type="PROSITE" id="PS50110">
    <property type="entry name" value="RESPONSE_REGULATORY"/>
    <property type="match status" value="1"/>
</dbReference>
<comment type="caution">
    <text evidence="19">The sequence shown here is derived from an EMBL/GenBank/DDBJ whole genome shotgun (WGS) entry which is preliminary data.</text>
</comment>
<evidence type="ECO:0000259" key="16">
    <source>
        <dbReference type="PROSITE" id="PS50109"/>
    </source>
</evidence>
<feature type="coiled-coil region" evidence="14">
    <location>
        <begin position="355"/>
        <end position="392"/>
    </location>
</feature>
<organism evidence="19 20">
    <name type="scientific">Alteromonas halophila</name>
    <dbReference type="NCBI Taxonomy" id="516698"/>
    <lineage>
        <taxon>Bacteria</taxon>
        <taxon>Pseudomonadati</taxon>
        <taxon>Pseudomonadota</taxon>
        <taxon>Gammaproteobacteria</taxon>
        <taxon>Alteromonadales</taxon>
        <taxon>Alteromonadaceae</taxon>
        <taxon>Alteromonas/Salinimonas group</taxon>
        <taxon>Alteromonas</taxon>
    </lineage>
</organism>
<dbReference type="PROSITE" id="PS50109">
    <property type="entry name" value="HIS_KIN"/>
    <property type="match status" value="1"/>
</dbReference>
<dbReference type="InterPro" id="IPR032255">
    <property type="entry name" value="HBM"/>
</dbReference>
<keyword evidence="7" id="KW-0547">Nucleotide-binding</keyword>
<dbReference type="InterPro" id="IPR036097">
    <property type="entry name" value="HisK_dim/P_sf"/>
</dbReference>
<dbReference type="Proteomes" id="UP000631300">
    <property type="component" value="Unassembled WGS sequence"/>
</dbReference>
<dbReference type="SUPFAM" id="SSF158472">
    <property type="entry name" value="HAMP domain-like"/>
    <property type="match status" value="1"/>
</dbReference>
<dbReference type="PRINTS" id="PR00344">
    <property type="entry name" value="BCTRLSENSOR"/>
</dbReference>
<dbReference type="PANTHER" id="PTHR45339">
    <property type="entry name" value="HYBRID SIGNAL TRANSDUCTION HISTIDINE KINASE J"/>
    <property type="match status" value="1"/>
</dbReference>
<protein>
    <recommendedName>
        <fullName evidence="3">histidine kinase</fullName>
        <ecNumber evidence="3">2.7.13.3</ecNumber>
    </recommendedName>
</protein>
<dbReference type="EC" id="2.7.13.3" evidence="3"/>
<dbReference type="CDD" id="cd17546">
    <property type="entry name" value="REC_hyHK_CKI1_RcsC-like"/>
    <property type="match status" value="1"/>
</dbReference>
<dbReference type="InterPro" id="IPR003660">
    <property type="entry name" value="HAMP_dom"/>
</dbReference>
<evidence type="ECO:0000313" key="19">
    <source>
        <dbReference type="EMBL" id="GGW93075.1"/>
    </source>
</evidence>
<evidence type="ECO:0000256" key="10">
    <source>
        <dbReference type="ARBA" id="ARBA00022989"/>
    </source>
</evidence>
<evidence type="ECO:0000256" key="2">
    <source>
        <dbReference type="ARBA" id="ARBA00004370"/>
    </source>
</evidence>
<proteinExistence type="predicted"/>
<comment type="catalytic activity">
    <reaction evidence="1">
        <text>ATP + protein L-histidine = ADP + protein N-phospho-L-histidine.</text>
        <dbReference type="EC" id="2.7.13.3"/>
    </reaction>
</comment>
<dbReference type="SMART" id="SM00388">
    <property type="entry name" value="HisKA"/>
    <property type="match status" value="1"/>
</dbReference>
<dbReference type="CDD" id="cd00082">
    <property type="entry name" value="HisKA"/>
    <property type="match status" value="1"/>
</dbReference>
<dbReference type="Pfam" id="PF00072">
    <property type="entry name" value="Response_reg"/>
    <property type="match status" value="1"/>
</dbReference>
<evidence type="ECO:0000256" key="3">
    <source>
        <dbReference type="ARBA" id="ARBA00012438"/>
    </source>
</evidence>
<keyword evidence="5" id="KW-0808">Transferase</keyword>
<keyword evidence="4 13" id="KW-0597">Phosphoprotein</keyword>
<dbReference type="AlphaFoldDB" id="A0A918JQ79"/>
<evidence type="ECO:0000313" key="20">
    <source>
        <dbReference type="Proteomes" id="UP000631300"/>
    </source>
</evidence>
<dbReference type="FunFam" id="1.10.287.130:FF:000004">
    <property type="entry name" value="Ethylene receptor 1"/>
    <property type="match status" value="1"/>
</dbReference>
<gene>
    <name evidence="19" type="ORF">GCM10007391_29190</name>
</gene>
<evidence type="ECO:0000259" key="18">
    <source>
        <dbReference type="PROSITE" id="PS50885"/>
    </source>
</evidence>
<dbReference type="PANTHER" id="PTHR45339:SF1">
    <property type="entry name" value="HYBRID SIGNAL TRANSDUCTION HISTIDINE KINASE J"/>
    <property type="match status" value="1"/>
</dbReference>
<dbReference type="CDD" id="cd16922">
    <property type="entry name" value="HATPase_EvgS-ArcB-TorS-like"/>
    <property type="match status" value="1"/>
</dbReference>
<keyword evidence="6 15" id="KW-0812">Transmembrane</keyword>
<keyword evidence="11" id="KW-0902">Two-component regulatory system</keyword>
<dbReference type="SUPFAM" id="SSF52172">
    <property type="entry name" value="CheY-like"/>
    <property type="match status" value="1"/>
</dbReference>
<evidence type="ECO:0000256" key="4">
    <source>
        <dbReference type="ARBA" id="ARBA00022553"/>
    </source>
</evidence>
<dbReference type="InterPro" id="IPR036890">
    <property type="entry name" value="HATPase_C_sf"/>
</dbReference>
<feature type="coiled-coil region" evidence="14">
    <location>
        <begin position="51"/>
        <end position="97"/>
    </location>
</feature>
<comment type="subcellular location">
    <subcellularLocation>
        <location evidence="2">Membrane</location>
    </subcellularLocation>
</comment>
<evidence type="ECO:0000259" key="17">
    <source>
        <dbReference type="PROSITE" id="PS50110"/>
    </source>
</evidence>
<dbReference type="InterPro" id="IPR003594">
    <property type="entry name" value="HATPase_dom"/>
</dbReference>
<evidence type="ECO:0000256" key="6">
    <source>
        <dbReference type="ARBA" id="ARBA00022692"/>
    </source>
</evidence>
<dbReference type="GO" id="GO:0005524">
    <property type="term" value="F:ATP binding"/>
    <property type="evidence" value="ECO:0007669"/>
    <property type="project" value="UniProtKB-KW"/>
</dbReference>
<reference evidence="19" key="2">
    <citation type="submission" date="2020-09" db="EMBL/GenBank/DDBJ databases">
        <authorList>
            <person name="Sun Q."/>
            <person name="Kim S."/>
        </authorList>
    </citation>
    <scope>NUCLEOTIDE SEQUENCE</scope>
    <source>
        <strain evidence="19">KCTC 22164</strain>
    </source>
</reference>
<accession>A0A918JQ79</accession>
<evidence type="ECO:0000256" key="13">
    <source>
        <dbReference type="PROSITE-ProRule" id="PRU00169"/>
    </source>
</evidence>
<keyword evidence="9" id="KW-0067">ATP-binding</keyword>
<keyword evidence="20" id="KW-1185">Reference proteome</keyword>
<dbReference type="InterPro" id="IPR004358">
    <property type="entry name" value="Sig_transdc_His_kin-like_C"/>
</dbReference>
<evidence type="ECO:0000256" key="9">
    <source>
        <dbReference type="ARBA" id="ARBA00022840"/>
    </source>
</evidence>
<dbReference type="GO" id="GO:0000155">
    <property type="term" value="F:phosphorelay sensor kinase activity"/>
    <property type="evidence" value="ECO:0007669"/>
    <property type="project" value="InterPro"/>
</dbReference>
<dbReference type="Gene3D" id="6.10.340.10">
    <property type="match status" value="1"/>
</dbReference>
<dbReference type="Pfam" id="PF02518">
    <property type="entry name" value="HATPase_c"/>
    <property type="match status" value="1"/>
</dbReference>
<evidence type="ECO:0000256" key="7">
    <source>
        <dbReference type="ARBA" id="ARBA00022741"/>
    </source>
</evidence>
<reference evidence="19" key="1">
    <citation type="journal article" date="2014" name="Int. J. Syst. Evol. Microbiol.">
        <title>Complete genome sequence of Corynebacterium casei LMG S-19264T (=DSM 44701T), isolated from a smear-ripened cheese.</title>
        <authorList>
            <consortium name="US DOE Joint Genome Institute (JGI-PGF)"/>
            <person name="Walter F."/>
            <person name="Albersmeier A."/>
            <person name="Kalinowski J."/>
            <person name="Ruckert C."/>
        </authorList>
    </citation>
    <scope>NUCLEOTIDE SEQUENCE</scope>
    <source>
        <strain evidence="19">KCTC 22164</strain>
    </source>
</reference>
<evidence type="ECO:0000256" key="14">
    <source>
        <dbReference type="SAM" id="Coils"/>
    </source>
</evidence>
<feature type="domain" description="Histidine kinase" evidence="16">
    <location>
        <begin position="399"/>
        <end position="621"/>
    </location>
</feature>
<dbReference type="SMART" id="SM01358">
    <property type="entry name" value="HBM"/>
    <property type="match status" value="1"/>
</dbReference>
<dbReference type="InterPro" id="IPR011006">
    <property type="entry name" value="CheY-like_superfamily"/>
</dbReference>
<dbReference type="SUPFAM" id="SSF47384">
    <property type="entry name" value="Homodimeric domain of signal transducing histidine kinase"/>
    <property type="match status" value="1"/>
</dbReference>
<sequence length="894" mass="99422">MLSSIRTQLVLVLSALVILLLLQGVIARQNQTVLIDGLQSTGQAVVDVARVKELEREILDLQRNVLIYKENASESAVRRFERLMLQIDDKLTRLEQTNITQNTPLADKETLTRMRGHLESYQNNFRDVVKARATRDELVDRGSLTDIIAFKQYIADVSEGSAMPPATVASLKHDALIAENAVFKYLISPERALLTTFTQAMDRTRETVQAFPPVAAELMPLLSEAENHFLKLTQITQGNLFLVNVVMAGSANEFLYLSDQLTEQVTARMERIKQQTQERAESTRRNGELFSFIAIVLACLTALFTAYRILGPIRSITDIFIRLSDDEESGEIPGSNRRDEIGKLARAAHVFQNKNRQTEELLQDATEMNSQLERLNQELVDSKRRAEQATASKSIFLANMSHEIRTPLNGIVGLIELAQQQDMSETMRQYLEKAAYSSQILMTVINDILDFSKIEAGKLNIEEVSFSLHSLFDNLLTVIALRAREKNLNVTLTVAPSLPSQVIGDPLRIAQILMNIGANAVKFTDHGGVDIRFDGSLNDKGNQVSLIMTIEDSGIGMSEGQLNRIFQPFTQADGSTNRKYGGTGLGLAIVKQLTELMNGKLDVESAPGRGSRFAVTLPLRVFQHQSGIISALPALPVDTQYVTDTPLLPDAYQEVARLEECLTPKSILEKDFSPPECLLVDIEHLQAFRDRLPQLQTYRDQGCAVGLILQTFGGSNSDKYTSQWTGPMIMHPFTPLQFERFITELASKEQHSVTITSSERTEPALDGHVLLVEDNSINQVVAGEMLNSLGLTFDIAENGRQAISRIENSPHYDAVLMDVQMPVMDGLEATTILRESGYSTLPIIGLSANAMKEDTIQSETAGMNDYLTKPVKRAALRDALKPFLSQHSETNEEQ</sequence>
<dbReference type="SMART" id="SM00387">
    <property type="entry name" value="HATPase_c"/>
    <property type="match status" value="1"/>
</dbReference>
<dbReference type="Pfam" id="PF00672">
    <property type="entry name" value="HAMP"/>
    <property type="match status" value="1"/>
</dbReference>
<dbReference type="Gene3D" id="1.10.287.130">
    <property type="match status" value="1"/>
</dbReference>
<feature type="modified residue" description="4-aspartylphosphate" evidence="13">
    <location>
        <position position="818"/>
    </location>
</feature>
<evidence type="ECO:0000256" key="11">
    <source>
        <dbReference type="ARBA" id="ARBA00023012"/>
    </source>
</evidence>
<dbReference type="GO" id="GO:0016020">
    <property type="term" value="C:membrane"/>
    <property type="evidence" value="ECO:0007669"/>
    <property type="project" value="UniProtKB-SubCell"/>
</dbReference>
<feature type="domain" description="Response regulatory" evidence="17">
    <location>
        <begin position="768"/>
        <end position="884"/>
    </location>
</feature>